<dbReference type="EMBL" id="DUZY01000001">
    <property type="protein sequence ID" value="DAD21923.1"/>
    <property type="molecule type" value="Genomic_DNA"/>
</dbReference>
<accession>A0A822XQG5</accession>
<dbReference type="AlphaFoldDB" id="A0A822XQG5"/>
<evidence type="ECO:0000313" key="3">
    <source>
        <dbReference type="Proteomes" id="UP000607653"/>
    </source>
</evidence>
<comment type="caution">
    <text evidence="2">The sequence shown here is derived from an EMBL/GenBank/DDBJ whole genome shotgun (WGS) entry which is preliminary data.</text>
</comment>
<proteinExistence type="predicted"/>
<feature type="region of interest" description="Disordered" evidence="1">
    <location>
        <begin position="48"/>
        <end position="71"/>
    </location>
</feature>
<evidence type="ECO:0000256" key="1">
    <source>
        <dbReference type="SAM" id="MobiDB-lite"/>
    </source>
</evidence>
<reference evidence="2 3" key="1">
    <citation type="journal article" date="2020" name="Mol. Biol. Evol.">
        <title>Distinct Expression and Methylation Patterns for Genes with Different Fates following a Single Whole-Genome Duplication in Flowering Plants.</title>
        <authorList>
            <person name="Shi T."/>
            <person name="Rahmani R.S."/>
            <person name="Gugger P.F."/>
            <person name="Wang M."/>
            <person name="Li H."/>
            <person name="Zhang Y."/>
            <person name="Li Z."/>
            <person name="Wang Q."/>
            <person name="Van de Peer Y."/>
            <person name="Marchal K."/>
            <person name="Chen J."/>
        </authorList>
    </citation>
    <scope>NUCLEOTIDE SEQUENCE [LARGE SCALE GENOMIC DNA]</scope>
    <source>
        <tissue evidence="2">Leaf</tissue>
    </source>
</reference>
<protein>
    <submittedName>
        <fullName evidence="2">Uncharacterized protein</fullName>
    </submittedName>
</protein>
<dbReference type="Proteomes" id="UP000607653">
    <property type="component" value="Unassembled WGS sequence"/>
</dbReference>
<name>A0A822XQG5_NELNU</name>
<organism evidence="2 3">
    <name type="scientific">Nelumbo nucifera</name>
    <name type="common">Sacred lotus</name>
    <dbReference type="NCBI Taxonomy" id="4432"/>
    <lineage>
        <taxon>Eukaryota</taxon>
        <taxon>Viridiplantae</taxon>
        <taxon>Streptophyta</taxon>
        <taxon>Embryophyta</taxon>
        <taxon>Tracheophyta</taxon>
        <taxon>Spermatophyta</taxon>
        <taxon>Magnoliopsida</taxon>
        <taxon>Proteales</taxon>
        <taxon>Nelumbonaceae</taxon>
        <taxon>Nelumbo</taxon>
    </lineage>
</organism>
<gene>
    <name evidence="2" type="ORF">HUJ06_023386</name>
</gene>
<keyword evidence="3" id="KW-1185">Reference proteome</keyword>
<sequence length="118" mass="13711">MGLKREKGKGILKEDVVEFEGAIYNFPKKRKSEGVIIRELNDLDQEAKGQNMHDLKRRRNDQGGDMARFGQSWEDPRKIEDWMEELNCDINVLLVDNIDELVGESGTDTRMEEEELEV</sequence>
<evidence type="ECO:0000313" key="2">
    <source>
        <dbReference type="EMBL" id="DAD21923.1"/>
    </source>
</evidence>